<dbReference type="EMBL" id="LBMM01027094">
    <property type="protein sequence ID" value="KMQ82237.1"/>
    <property type="molecule type" value="Genomic_DNA"/>
</dbReference>
<dbReference type="PaxDb" id="67767-A0A0J7JVT5"/>
<accession>A0A0J7JVT5</accession>
<name>A0A0J7JVT5_LASNI</name>
<dbReference type="Gene3D" id="3.30.420.10">
    <property type="entry name" value="Ribonuclease H-like superfamily/Ribonuclease H"/>
    <property type="match status" value="1"/>
</dbReference>
<organism evidence="1 2">
    <name type="scientific">Lasius niger</name>
    <name type="common">Black garden ant</name>
    <dbReference type="NCBI Taxonomy" id="67767"/>
    <lineage>
        <taxon>Eukaryota</taxon>
        <taxon>Metazoa</taxon>
        <taxon>Ecdysozoa</taxon>
        <taxon>Arthropoda</taxon>
        <taxon>Hexapoda</taxon>
        <taxon>Insecta</taxon>
        <taxon>Pterygota</taxon>
        <taxon>Neoptera</taxon>
        <taxon>Endopterygota</taxon>
        <taxon>Hymenoptera</taxon>
        <taxon>Apocrita</taxon>
        <taxon>Aculeata</taxon>
        <taxon>Formicoidea</taxon>
        <taxon>Formicidae</taxon>
        <taxon>Formicinae</taxon>
        <taxon>Lasius</taxon>
        <taxon>Lasius</taxon>
    </lineage>
</organism>
<reference evidence="1 2" key="1">
    <citation type="submission" date="2015-04" db="EMBL/GenBank/DDBJ databases">
        <title>Lasius niger genome sequencing.</title>
        <authorList>
            <person name="Konorov E.A."/>
            <person name="Nikitin M.A."/>
            <person name="Kirill M.V."/>
            <person name="Chang P."/>
        </authorList>
    </citation>
    <scope>NUCLEOTIDE SEQUENCE [LARGE SCALE GENOMIC DNA]</scope>
    <source>
        <tissue evidence="1">Whole</tissue>
    </source>
</reference>
<dbReference type="OrthoDB" id="8022549at2759"/>
<keyword evidence="2" id="KW-1185">Reference proteome</keyword>
<protein>
    <submittedName>
        <fullName evidence="1">Uncharacterized protein</fullName>
    </submittedName>
</protein>
<evidence type="ECO:0000313" key="1">
    <source>
        <dbReference type="EMBL" id="KMQ82237.1"/>
    </source>
</evidence>
<dbReference type="InterPro" id="IPR036397">
    <property type="entry name" value="RNaseH_sf"/>
</dbReference>
<proteinExistence type="predicted"/>
<sequence length="140" mass="16406">MCTPPGTPWPKLLDEATEEYNNTPHQVTKFTPNYLMYGKLPYESPIVSENIYPPVEEARQIAWENTKKDFLINKRRKLNAIFSGPFKIVKKISDVSFLIDKPNILEKSKTTTIHSTRLRHFYKADDFKLIQRPSRIPIRN</sequence>
<gene>
    <name evidence="1" type="ORF">RF55_23697</name>
</gene>
<evidence type="ECO:0000313" key="2">
    <source>
        <dbReference type="Proteomes" id="UP000036403"/>
    </source>
</evidence>
<comment type="caution">
    <text evidence="1">The sequence shown here is derived from an EMBL/GenBank/DDBJ whole genome shotgun (WGS) entry which is preliminary data.</text>
</comment>
<dbReference type="GO" id="GO:0003676">
    <property type="term" value="F:nucleic acid binding"/>
    <property type="evidence" value="ECO:0007669"/>
    <property type="project" value="InterPro"/>
</dbReference>
<dbReference type="Proteomes" id="UP000036403">
    <property type="component" value="Unassembled WGS sequence"/>
</dbReference>
<dbReference type="AlphaFoldDB" id="A0A0J7JVT5"/>